<sequence length="397" mass="44650">MAPPPPPAPVVQAPRKTPSQIASKAYKNSTNLFLTRRLGEAMQGLLPIIDAEPGALNQCPKALRIKLWSLYLAIMDAAAKMTPSEGKAMWGAQEWPQLVARIRSGEVWEEANRSYGDEGRVDPEVIVTLATLLLSHCPDQSVTQKRIEAFIGAMPNLQDEDPKSMLQRQKITEIYILHVLPRVGEWEYAKEFAQFSPDIDEDQKEAIYNALDALKKDMEEAELHSQELERQRDAELEWERRQAEEEAKKARQSPTRSRSRPTRRDGSVKPRAPSVRAPSVRASSVHRAAGELSPKGKSKRMSMSKDQNSAVTAKKVARKPKEQSSLMNNSTALLGRLQNYIKTPSGPLALLRAFLMIAMVAWMSSNKKVRERVRKLLILCWMKLARTVGMGMKVTYI</sequence>
<organism evidence="2 3">
    <name type="scientific">Ascodesmis nigricans</name>
    <dbReference type="NCBI Taxonomy" id="341454"/>
    <lineage>
        <taxon>Eukaryota</taxon>
        <taxon>Fungi</taxon>
        <taxon>Dikarya</taxon>
        <taxon>Ascomycota</taxon>
        <taxon>Pezizomycotina</taxon>
        <taxon>Pezizomycetes</taxon>
        <taxon>Pezizales</taxon>
        <taxon>Ascodesmidaceae</taxon>
        <taxon>Ascodesmis</taxon>
    </lineage>
</organism>
<reference evidence="2 3" key="1">
    <citation type="submission" date="2019-04" db="EMBL/GenBank/DDBJ databases">
        <title>Comparative genomics and transcriptomics to analyze fruiting body development in filamentous ascomycetes.</title>
        <authorList>
            <consortium name="DOE Joint Genome Institute"/>
            <person name="Lutkenhaus R."/>
            <person name="Traeger S."/>
            <person name="Breuer J."/>
            <person name="Kuo A."/>
            <person name="Lipzen A."/>
            <person name="Pangilinan J."/>
            <person name="Dilworth D."/>
            <person name="Sandor L."/>
            <person name="Poggeler S."/>
            <person name="Barry K."/>
            <person name="Grigoriev I.V."/>
            <person name="Nowrousian M."/>
        </authorList>
    </citation>
    <scope>NUCLEOTIDE SEQUENCE [LARGE SCALE GENOMIC DNA]</scope>
    <source>
        <strain evidence="2 3">CBS 389.68</strain>
    </source>
</reference>
<dbReference type="InParanoid" id="A0A4S2MWD4"/>
<protein>
    <recommendedName>
        <fullName evidence="4">Peroxisome proliferation protein peroxin 26</fullName>
    </recommendedName>
</protein>
<evidence type="ECO:0008006" key="4">
    <source>
        <dbReference type="Google" id="ProtNLM"/>
    </source>
</evidence>
<dbReference type="EMBL" id="ML220122">
    <property type="protein sequence ID" value="TGZ80921.1"/>
    <property type="molecule type" value="Genomic_DNA"/>
</dbReference>
<proteinExistence type="predicted"/>
<keyword evidence="3" id="KW-1185">Reference proteome</keyword>
<dbReference type="Proteomes" id="UP000298138">
    <property type="component" value="Unassembled WGS sequence"/>
</dbReference>
<evidence type="ECO:0000256" key="1">
    <source>
        <dbReference type="SAM" id="MobiDB-lite"/>
    </source>
</evidence>
<name>A0A4S2MWD4_9PEZI</name>
<gene>
    <name evidence="2" type="ORF">EX30DRAFT_371938</name>
</gene>
<dbReference type="AlphaFoldDB" id="A0A4S2MWD4"/>
<feature type="compositionally biased region" description="Basic and acidic residues" evidence="1">
    <location>
        <begin position="222"/>
        <end position="249"/>
    </location>
</feature>
<evidence type="ECO:0000313" key="2">
    <source>
        <dbReference type="EMBL" id="TGZ80921.1"/>
    </source>
</evidence>
<feature type="region of interest" description="Disordered" evidence="1">
    <location>
        <begin position="222"/>
        <end position="324"/>
    </location>
</feature>
<dbReference type="STRING" id="341454.A0A4S2MWD4"/>
<feature type="compositionally biased region" description="Low complexity" evidence="1">
    <location>
        <begin position="270"/>
        <end position="287"/>
    </location>
</feature>
<dbReference type="OrthoDB" id="3981028at2759"/>
<evidence type="ECO:0000313" key="3">
    <source>
        <dbReference type="Proteomes" id="UP000298138"/>
    </source>
</evidence>
<accession>A0A4S2MWD4</accession>